<evidence type="ECO:0000256" key="1">
    <source>
        <dbReference type="ARBA" id="ARBA00022679"/>
    </source>
</evidence>
<accession>A0ABU9YH50</accession>
<comment type="caution">
    <text evidence="4">The sequence shown here is derived from an EMBL/GenBank/DDBJ whole genome shotgun (WGS) entry which is preliminary data.</text>
</comment>
<evidence type="ECO:0000256" key="2">
    <source>
        <dbReference type="ARBA" id="ARBA00023315"/>
    </source>
</evidence>
<dbReference type="Gene3D" id="3.40.630.30">
    <property type="match status" value="1"/>
</dbReference>
<keyword evidence="5" id="KW-1185">Reference proteome</keyword>
<dbReference type="InterPro" id="IPR050832">
    <property type="entry name" value="Bact_Acetyltransf"/>
</dbReference>
<dbReference type="EMBL" id="JBBKTW010000002">
    <property type="protein sequence ID" value="MEN2988123.1"/>
    <property type="molecule type" value="Genomic_DNA"/>
</dbReference>
<dbReference type="PANTHER" id="PTHR43877">
    <property type="entry name" value="AMINOALKYLPHOSPHONATE N-ACETYLTRANSFERASE-RELATED-RELATED"/>
    <property type="match status" value="1"/>
</dbReference>
<dbReference type="Pfam" id="PF13508">
    <property type="entry name" value="Acetyltransf_7"/>
    <property type="match status" value="1"/>
</dbReference>
<proteinExistence type="predicted"/>
<feature type="domain" description="N-acetyltransferase" evidence="3">
    <location>
        <begin position="16"/>
        <end position="188"/>
    </location>
</feature>
<dbReference type="RefSeq" id="WP_345937048.1">
    <property type="nucleotide sequence ID" value="NZ_JBBKTW010000002.1"/>
</dbReference>
<keyword evidence="2" id="KW-0012">Acyltransferase</keyword>
<dbReference type="SUPFAM" id="SSF55729">
    <property type="entry name" value="Acyl-CoA N-acyltransferases (Nat)"/>
    <property type="match status" value="1"/>
</dbReference>
<reference evidence="4 5" key="1">
    <citation type="submission" date="2024-03" db="EMBL/GenBank/DDBJ databases">
        <title>High-quality draft genome sequencing of Tistrella sp. BH-R2-4.</title>
        <authorList>
            <person name="Dong C."/>
        </authorList>
    </citation>
    <scope>NUCLEOTIDE SEQUENCE [LARGE SCALE GENOMIC DNA]</scope>
    <source>
        <strain evidence="4 5">BH-R2-4</strain>
    </source>
</reference>
<keyword evidence="1" id="KW-0808">Transferase</keyword>
<evidence type="ECO:0000313" key="4">
    <source>
        <dbReference type="EMBL" id="MEN2988123.1"/>
    </source>
</evidence>
<evidence type="ECO:0000259" key="3">
    <source>
        <dbReference type="PROSITE" id="PS51186"/>
    </source>
</evidence>
<dbReference type="PROSITE" id="PS51186">
    <property type="entry name" value="GNAT"/>
    <property type="match status" value="1"/>
</dbReference>
<dbReference type="InterPro" id="IPR000182">
    <property type="entry name" value="GNAT_dom"/>
</dbReference>
<gene>
    <name evidence="4" type="ORF">WG926_07390</name>
</gene>
<sequence>MKTQAGGGDDTAAPVPVIERLDRGLSDQDLAALADILVACVAGGASVSFMTGLNHARACAFWQGVAGDAAQGGRVLLVARPEAGAAPTGTIQLVPARTENQPHRSDIAKLLVHPRARRQGIAGRLLAAAEAASLAMGRRLITLDTDALSDAARFYPAHGYQTTGIVPGYALMPDGGPCDTLFLWKWLDAATGDPAQRV</sequence>
<name>A0ABU9YH50_9PROT</name>
<dbReference type="InterPro" id="IPR016181">
    <property type="entry name" value="Acyl_CoA_acyltransferase"/>
</dbReference>
<evidence type="ECO:0000313" key="5">
    <source>
        <dbReference type="Proteomes" id="UP001413721"/>
    </source>
</evidence>
<organism evidence="4 5">
    <name type="scientific">Tistrella arctica</name>
    <dbReference type="NCBI Taxonomy" id="3133430"/>
    <lineage>
        <taxon>Bacteria</taxon>
        <taxon>Pseudomonadati</taxon>
        <taxon>Pseudomonadota</taxon>
        <taxon>Alphaproteobacteria</taxon>
        <taxon>Geminicoccales</taxon>
        <taxon>Geminicoccaceae</taxon>
        <taxon>Tistrella</taxon>
    </lineage>
</organism>
<protein>
    <submittedName>
        <fullName evidence="4">GNAT family N-acetyltransferase</fullName>
    </submittedName>
</protein>
<dbReference type="Proteomes" id="UP001413721">
    <property type="component" value="Unassembled WGS sequence"/>
</dbReference>
<dbReference type="PANTHER" id="PTHR43877:SF1">
    <property type="entry name" value="ACETYLTRANSFERASE"/>
    <property type="match status" value="1"/>
</dbReference>